<evidence type="ECO:0000259" key="2">
    <source>
        <dbReference type="Pfam" id="PF22998"/>
    </source>
</evidence>
<dbReference type="EMBL" id="CP042195">
    <property type="protein sequence ID" value="QDS74177.1"/>
    <property type="molecule type" value="Genomic_DNA"/>
</dbReference>
<dbReference type="Gene3D" id="3.40.630.30">
    <property type="match status" value="1"/>
</dbReference>
<dbReference type="Pfam" id="PF22998">
    <property type="entry name" value="GNAT_LYC1-like"/>
    <property type="match status" value="1"/>
</dbReference>
<feature type="region of interest" description="Disordered" evidence="1">
    <location>
        <begin position="1"/>
        <end position="33"/>
    </location>
</feature>
<evidence type="ECO:0000313" key="3">
    <source>
        <dbReference type="EMBL" id="QDS74177.1"/>
    </source>
</evidence>
<dbReference type="AlphaFoldDB" id="A0A517LEW2"/>
<evidence type="ECO:0000256" key="1">
    <source>
        <dbReference type="SAM" id="MobiDB-lite"/>
    </source>
</evidence>
<accession>A0A517LEW2</accession>
<gene>
    <name evidence="3" type="ORF">FKW77_001902</name>
</gene>
<dbReference type="Proteomes" id="UP000316270">
    <property type="component" value="Chromosome 11"/>
</dbReference>
<dbReference type="InterPro" id="IPR053013">
    <property type="entry name" value="LAT"/>
</dbReference>
<dbReference type="PANTHER" id="PTHR34815">
    <property type="entry name" value="LYSINE ACETYLTRANSFERASE"/>
    <property type="match status" value="1"/>
</dbReference>
<proteinExistence type="predicted"/>
<dbReference type="SUPFAM" id="SSF55729">
    <property type="entry name" value="Acyl-CoA N-acyltransferases (Nat)"/>
    <property type="match status" value="1"/>
</dbReference>
<dbReference type="InterPro" id="IPR055100">
    <property type="entry name" value="GNAT_LYC1-like"/>
</dbReference>
<dbReference type="STRING" id="50376.A0A517LEW2"/>
<organism evidence="3 4">
    <name type="scientific">Venturia effusa</name>
    <dbReference type="NCBI Taxonomy" id="50376"/>
    <lineage>
        <taxon>Eukaryota</taxon>
        <taxon>Fungi</taxon>
        <taxon>Dikarya</taxon>
        <taxon>Ascomycota</taxon>
        <taxon>Pezizomycotina</taxon>
        <taxon>Dothideomycetes</taxon>
        <taxon>Pleosporomycetidae</taxon>
        <taxon>Venturiales</taxon>
        <taxon>Venturiaceae</taxon>
        <taxon>Venturia</taxon>
    </lineage>
</organism>
<reference evidence="3 4" key="1">
    <citation type="submission" date="2019-07" db="EMBL/GenBank/DDBJ databases">
        <title>Finished genome of Venturia effusa.</title>
        <authorList>
            <person name="Young C.A."/>
            <person name="Cox M.P."/>
            <person name="Ganley A.R.D."/>
            <person name="David W.J."/>
        </authorList>
    </citation>
    <scope>NUCLEOTIDE SEQUENCE [LARGE SCALE GENOMIC DNA]</scope>
    <source>
        <strain evidence="4">albino</strain>
    </source>
</reference>
<evidence type="ECO:0000313" key="4">
    <source>
        <dbReference type="Proteomes" id="UP000316270"/>
    </source>
</evidence>
<name>A0A517LEW2_9PEZI</name>
<dbReference type="PANTHER" id="PTHR34815:SF4">
    <property type="entry name" value="N-ACETYLTRANSFERASE DOMAIN-CONTAINING PROTEIN"/>
    <property type="match status" value="1"/>
</dbReference>
<dbReference type="OrthoDB" id="2020070at2759"/>
<dbReference type="InterPro" id="IPR016181">
    <property type="entry name" value="Acyl_CoA_acyltransferase"/>
</dbReference>
<feature type="domain" description="LYC1 C-terminal" evidence="2">
    <location>
        <begin position="202"/>
        <end position="418"/>
    </location>
</feature>
<feature type="compositionally biased region" description="Polar residues" evidence="1">
    <location>
        <begin position="1"/>
        <end position="30"/>
    </location>
</feature>
<sequence>MVSGSREPTSNGHATTTNGNPLNLPDSASPSIFLDHPTEEERIGLWIKNGAMWKGALSLEAYIHREKHLSDQEFTKDGGITWWILVDKEGSGRVILSACETFRKKALVFQNGKAEEVITHGIGSVFCPPECRKRGYAQRMMKLLGEKLRTWQTSSDQRCAFSILYSDIGKKFYADHGWEPFDSAHISLSVAGGSNVLTNGNESTNGHALEARPLYASDLPKLCAIDEQLIRQTATRAPPNKTFVALTPNHANISWHQAREDFVGHELYGRKPVVKGAIVGTEPGKRVWCYFNRVWYNPDPNSTQGNTLHILRLVVEEKGAFNWEKASQGDDMDVHVPAIAALFRLAKKEAQEWNMEDVEIWNPNGATVKAVKCLAPEAEVVHRDKESIASLMWYGERPNGGSVRDYVDWLANEKYGWC</sequence>
<keyword evidence="4" id="KW-1185">Reference proteome</keyword>
<protein>
    <recommendedName>
        <fullName evidence="2">LYC1 C-terminal domain-containing protein</fullName>
    </recommendedName>
</protein>